<evidence type="ECO:0000313" key="3">
    <source>
        <dbReference type="Proteomes" id="UP001159001"/>
    </source>
</evidence>
<keyword evidence="2" id="KW-0378">Hydrolase</keyword>
<dbReference type="InterPro" id="IPR053145">
    <property type="entry name" value="AB_hydrolase_Est10"/>
</dbReference>
<dbReference type="RefSeq" id="WP_228677016.1">
    <property type="nucleotide sequence ID" value="NZ_JAOWIN010000001.1"/>
</dbReference>
<feature type="signal peptide" evidence="1">
    <location>
        <begin position="1"/>
        <end position="19"/>
    </location>
</feature>
<dbReference type="PANTHER" id="PTHR43265">
    <property type="entry name" value="ESTERASE ESTD"/>
    <property type="match status" value="1"/>
</dbReference>
<protein>
    <submittedName>
        <fullName evidence="2">Alpha/beta hydrolase</fullName>
    </submittedName>
</protein>
<dbReference type="PANTHER" id="PTHR43265:SF1">
    <property type="entry name" value="ESTERASE ESTD"/>
    <property type="match status" value="1"/>
</dbReference>
<gene>
    <name evidence="2" type="ORF">OGX73_01910</name>
</gene>
<dbReference type="AlphaFoldDB" id="A0AAW6UC37"/>
<accession>A0AAW6UC37</accession>
<dbReference type="Gene3D" id="3.40.50.1820">
    <property type="entry name" value="alpha/beta hydrolase"/>
    <property type="match status" value="1"/>
</dbReference>
<dbReference type="EMBL" id="JAOWIN010000001">
    <property type="protein sequence ID" value="MDI9091372.1"/>
    <property type="molecule type" value="Genomic_DNA"/>
</dbReference>
<keyword evidence="1" id="KW-0732">Signal</keyword>
<feature type="chain" id="PRO_5043678286" evidence="1">
    <location>
        <begin position="20"/>
        <end position="307"/>
    </location>
</feature>
<name>A0AAW6UC37_PRORE</name>
<dbReference type="SUPFAM" id="SSF53474">
    <property type="entry name" value="alpha/beta-Hydrolases"/>
    <property type="match status" value="1"/>
</dbReference>
<comment type="caution">
    <text evidence="2">The sequence shown here is derived from an EMBL/GenBank/DDBJ whole genome shotgun (WGS) entry which is preliminary data.</text>
</comment>
<organism evidence="2 3">
    <name type="scientific">Providencia rettgeri</name>
    <dbReference type="NCBI Taxonomy" id="587"/>
    <lineage>
        <taxon>Bacteria</taxon>
        <taxon>Pseudomonadati</taxon>
        <taxon>Pseudomonadota</taxon>
        <taxon>Gammaproteobacteria</taxon>
        <taxon>Enterobacterales</taxon>
        <taxon>Morganellaceae</taxon>
        <taxon>Providencia</taxon>
    </lineage>
</organism>
<reference evidence="2" key="1">
    <citation type="submission" date="2022-10" db="EMBL/GenBank/DDBJ databases">
        <title>Bacterial isolates recovered from the One Health project in Brazil.</title>
        <authorList>
            <person name="Valiatti T.B."/>
            <person name="Santos F."/>
            <person name="Cayo R."/>
            <person name="Gales A.C."/>
        </authorList>
    </citation>
    <scope>NUCLEOTIDE SEQUENCE</scope>
    <source>
        <strain evidence="2">PVR188</strain>
    </source>
</reference>
<dbReference type="InterPro" id="IPR029058">
    <property type="entry name" value="AB_hydrolase_fold"/>
</dbReference>
<evidence type="ECO:0000313" key="2">
    <source>
        <dbReference type="EMBL" id="MDI9091372.1"/>
    </source>
</evidence>
<evidence type="ECO:0000256" key="1">
    <source>
        <dbReference type="SAM" id="SignalP"/>
    </source>
</evidence>
<proteinExistence type="predicted"/>
<dbReference type="Proteomes" id="UP001159001">
    <property type="component" value="Unassembled WGS sequence"/>
</dbReference>
<dbReference type="GO" id="GO:0052689">
    <property type="term" value="F:carboxylic ester hydrolase activity"/>
    <property type="evidence" value="ECO:0007669"/>
    <property type="project" value="TreeGrafter"/>
</dbReference>
<sequence>MKLKITPLLFSIYPLSVFAQNLPVSMQTMHFAGKDINYYLIQKQAKKSKDLLVLLQGSDCKSVINNPNMLKNFGVVFPHNDILLVEKTGLNSQVGVNGEEASEEECPVDYMSKDSPLERANNYVAVLKQLKNDYQHIVLLGGSEGALVTNLIVAQENFITASVALNVGGQYFINDVLYSIENNTPKKEEIANSKEGFKQFAEAVKQKQLNNDQFVSGHGSKWWYEMLTIDNLKLIQSVKTPHLVIQTMADTNVDAHGTDNMMKQVRNTHVSYRSYEDLDHYFKDKDGQLHTEQIVTDIQHWYQTVTK</sequence>